<evidence type="ECO:0000313" key="2">
    <source>
        <dbReference type="Proteomes" id="UP000800039"/>
    </source>
</evidence>
<keyword evidence="2" id="KW-1185">Reference proteome</keyword>
<dbReference type="InterPro" id="IPR038883">
    <property type="entry name" value="AN11006-like"/>
</dbReference>
<gene>
    <name evidence="1" type="ORF">K460DRAFT_146315</name>
</gene>
<dbReference type="Proteomes" id="UP000800039">
    <property type="component" value="Unassembled WGS sequence"/>
</dbReference>
<dbReference type="EMBL" id="ML976617">
    <property type="protein sequence ID" value="KAF1843496.1"/>
    <property type="molecule type" value="Genomic_DNA"/>
</dbReference>
<dbReference type="PANTHER" id="PTHR42085">
    <property type="entry name" value="F-BOX DOMAIN-CONTAINING PROTEIN"/>
    <property type="match status" value="1"/>
</dbReference>
<proteinExistence type="predicted"/>
<evidence type="ECO:0008006" key="3">
    <source>
        <dbReference type="Google" id="ProtNLM"/>
    </source>
</evidence>
<name>A0A9P4GDG3_9PLEO</name>
<evidence type="ECO:0000313" key="1">
    <source>
        <dbReference type="EMBL" id="KAF1843496.1"/>
    </source>
</evidence>
<protein>
    <recommendedName>
        <fullName evidence="3">F-box domain-containing protein</fullName>
    </recommendedName>
</protein>
<reference evidence="1" key="1">
    <citation type="submission" date="2020-01" db="EMBL/GenBank/DDBJ databases">
        <authorList>
            <consortium name="DOE Joint Genome Institute"/>
            <person name="Haridas S."/>
            <person name="Albert R."/>
            <person name="Binder M."/>
            <person name="Bloem J."/>
            <person name="Labutti K."/>
            <person name="Salamov A."/>
            <person name="Andreopoulos B."/>
            <person name="Baker S.E."/>
            <person name="Barry K."/>
            <person name="Bills G."/>
            <person name="Bluhm B.H."/>
            <person name="Cannon C."/>
            <person name="Castanera R."/>
            <person name="Culley D.E."/>
            <person name="Daum C."/>
            <person name="Ezra D."/>
            <person name="Gonzalez J.B."/>
            <person name="Henrissat B."/>
            <person name="Kuo A."/>
            <person name="Liang C."/>
            <person name="Lipzen A."/>
            <person name="Lutzoni F."/>
            <person name="Magnuson J."/>
            <person name="Mondo S."/>
            <person name="Nolan M."/>
            <person name="Ohm R."/>
            <person name="Pangilinan J."/>
            <person name="Park H.-J."/>
            <person name="Ramirez L."/>
            <person name="Alfaro M."/>
            <person name="Sun H."/>
            <person name="Tritt A."/>
            <person name="Yoshinaga Y."/>
            <person name="Zwiers L.-H."/>
            <person name="Turgeon B.G."/>
            <person name="Goodwin S.B."/>
            <person name="Spatafora J.W."/>
            <person name="Crous P.W."/>
            <person name="Grigoriev I.V."/>
        </authorList>
    </citation>
    <scope>NUCLEOTIDE SEQUENCE</scope>
    <source>
        <strain evidence="1">CBS 394.84</strain>
    </source>
</reference>
<organism evidence="1 2">
    <name type="scientific">Cucurbitaria berberidis CBS 394.84</name>
    <dbReference type="NCBI Taxonomy" id="1168544"/>
    <lineage>
        <taxon>Eukaryota</taxon>
        <taxon>Fungi</taxon>
        <taxon>Dikarya</taxon>
        <taxon>Ascomycota</taxon>
        <taxon>Pezizomycotina</taxon>
        <taxon>Dothideomycetes</taxon>
        <taxon>Pleosporomycetidae</taxon>
        <taxon>Pleosporales</taxon>
        <taxon>Pleosporineae</taxon>
        <taxon>Cucurbitariaceae</taxon>
        <taxon>Cucurbitaria</taxon>
    </lineage>
</organism>
<dbReference type="GeneID" id="63844028"/>
<dbReference type="PANTHER" id="PTHR42085:SF1">
    <property type="entry name" value="F-BOX DOMAIN-CONTAINING PROTEIN"/>
    <property type="match status" value="1"/>
</dbReference>
<dbReference type="OrthoDB" id="4133832at2759"/>
<dbReference type="RefSeq" id="XP_040786059.1">
    <property type="nucleotide sequence ID" value="XM_040926776.1"/>
</dbReference>
<dbReference type="AlphaFoldDB" id="A0A9P4GDG3"/>
<comment type="caution">
    <text evidence="1">The sequence shown here is derived from an EMBL/GenBank/DDBJ whole genome shotgun (WGS) entry which is preliminary data.</text>
</comment>
<sequence>MSYYDNDCSYVTTEKAKPVERKLRQIDNSATAAGDGKPFPFLHLPAEIRNQVYQYVSADIEGPLRLYHILPCYHRKSNSSYISLNTVCRQIRAEFHPLFYHNTKIVIRLDDFSSFIRTYLDTAASAYSITQIAKVTVENCDAILSREQGWDILPLLQDKALNRDRKWSFQVGWRSPMCQTLNKVVNCPTRRLLGDIKSGIFSEIRFCQWAAQSGYVRTWKLVVRKREDKLNHQEKKNMERYCQWMSVNSLDGMPLWNRLDSGNFETESLVGVEIFVCNARGRMVEKYAWDEEKSRMEMVDMAAEKSRMVQGWRAESFTPRA</sequence>
<accession>A0A9P4GDG3</accession>